<dbReference type="Pfam" id="PF12010">
    <property type="entry name" value="DUF3502"/>
    <property type="match status" value="1"/>
</dbReference>
<dbReference type="EMBL" id="JBHLVF010000013">
    <property type="protein sequence ID" value="MFC0392068.1"/>
    <property type="molecule type" value="Genomic_DNA"/>
</dbReference>
<evidence type="ECO:0000259" key="3">
    <source>
        <dbReference type="Pfam" id="PF12010"/>
    </source>
</evidence>
<keyword evidence="2" id="KW-0732">Signal</keyword>
<protein>
    <submittedName>
        <fullName evidence="4">ABC transporter substrate-binding protein</fullName>
    </submittedName>
</protein>
<dbReference type="PANTHER" id="PTHR43649">
    <property type="entry name" value="ARABINOSE-BINDING PROTEIN-RELATED"/>
    <property type="match status" value="1"/>
</dbReference>
<keyword evidence="5" id="KW-1185">Reference proteome</keyword>
<evidence type="ECO:0000256" key="1">
    <source>
        <dbReference type="SAM" id="MobiDB-lite"/>
    </source>
</evidence>
<dbReference type="Gene3D" id="3.40.190.10">
    <property type="entry name" value="Periplasmic binding protein-like II"/>
    <property type="match status" value="1"/>
</dbReference>
<reference evidence="4 5" key="1">
    <citation type="submission" date="2024-09" db="EMBL/GenBank/DDBJ databases">
        <authorList>
            <person name="Sun Q."/>
            <person name="Mori K."/>
        </authorList>
    </citation>
    <scope>NUCLEOTIDE SEQUENCE [LARGE SCALE GENOMIC DNA]</scope>
    <source>
        <strain evidence="4 5">CCM 4839</strain>
    </source>
</reference>
<evidence type="ECO:0000313" key="4">
    <source>
        <dbReference type="EMBL" id="MFC0392068.1"/>
    </source>
</evidence>
<feature type="domain" description="DUF3502" evidence="3">
    <location>
        <begin position="470"/>
        <end position="539"/>
    </location>
</feature>
<organism evidence="4 5">
    <name type="scientific">Paenibacillus mendelii</name>
    <dbReference type="NCBI Taxonomy" id="206163"/>
    <lineage>
        <taxon>Bacteria</taxon>
        <taxon>Bacillati</taxon>
        <taxon>Bacillota</taxon>
        <taxon>Bacilli</taxon>
        <taxon>Bacillales</taxon>
        <taxon>Paenibacillaceae</taxon>
        <taxon>Paenibacillus</taxon>
    </lineage>
</organism>
<feature type="region of interest" description="Disordered" evidence="1">
    <location>
        <begin position="27"/>
        <end position="56"/>
    </location>
</feature>
<gene>
    <name evidence="4" type="ORF">ACFFJ8_11915</name>
</gene>
<evidence type="ECO:0000256" key="2">
    <source>
        <dbReference type="SAM" id="SignalP"/>
    </source>
</evidence>
<feature type="signal peptide" evidence="2">
    <location>
        <begin position="1"/>
        <end position="23"/>
    </location>
</feature>
<dbReference type="Proteomes" id="UP001589818">
    <property type="component" value="Unassembled WGS sequence"/>
</dbReference>
<proteinExistence type="predicted"/>
<dbReference type="InterPro" id="IPR022627">
    <property type="entry name" value="DUF3502"/>
</dbReference>
<name>A0ABV6JBR0_9BACL</name>
<evidence type="ECO:0000313" key="5">
    <source>
        <dbReference type="Proteomes" id="UP001589818"/>
    </source>
</evidence>
<accession>A0ABV6JBR0</accession>
<dbReference type="SUPFAM" id="SSF53850">
    <property type="entry name" value="Periplasmic binding protein-like II"/>
    <property type="match status" value="1"/>
</dbReference>
<dbReference type="RefSeq" id="WP_204820408.1">
    <property type="nucleotide sequence ID" value="NZ_JANHOF010000007.1"/>
</dbReference>
<dbReference type="PANTHER" id="PTHR43649:SF17">
    <property type="entry name" value="ABC TRANSPORTER SOLUTE BINDING PROTEIN-SUGAR TRANSPORT"/>
    <property type="match status" value="1"/>
</dbReference>
<dbReference type="Pfam" id="PF13416">
    <property type="entry name" value="SBP_bac_8"/>
    <property type="match status" value="1"/>
</dbReference>
<comment type="caution">
    <text evidence="4">The sequence shown here is derived from an EMBL/GenBank/DDBJ whole genome shotgun (WGS) entry which is preliminary data.</text>
</comment>
<sequence length="541" mass="60347">MKSKAKKSTALVLALILLVSMLAACSQSNEKNGGKPNDANAPAGGGETEATTPAPDPVELNFMLWGDKPAGMDEVLAEFEKRTKDTLNMKINISWTPLSDFSNKVKLKLSSGEEIDAVFDAPWATMINNINQELYQELDKYFLNDNYPGLKKAFGEQYVGNNKFNGKLYGIPFTQGYKEVYGYFIRKDLREKYGIGPISNLQELEQYFDHVLKNEQGVTPLADDGNALRWNYGLTDENDYFFAKSNIFTTSLTGGLSATCQMSEDGKSCVSLEMPGDKEAPYPGIPYNFVEISNRWKSSGYFEKDLLTQQNAASMFVAGKAASLAHGISQFSSLNDQLAKAVPGAKLEFFPSSDSQRAQQSGAMKTDFKAFNFISIPVTSKKADSVMKFFDWMFSDKSNHDLFERGIEGVDWIADGDALYKYPESGPRYIFPGYEMTWNPNMIRNLAGMDEQIYKMLDYSMNVDSYYQTPLAGFTFDSEPVKSEIAKVTPVMDQIGQVYASGTMEDSFVKAHELNKKAVKLGLDKIREEALKQINTYLAGK</sequence>
<feature type="chain" id="PRO_5046279467" evidence="2">
    <location>
        <begin position="24"/>
        <end position="541"/>
    </location>
</feature>
<dbReference type="InterPro" id="IPR050490">
    <property type="entry name" value="Bact_solute-bd_prot1"/>
</dbReference>
<dbReference type="PROSITE" id="PS51257">
    <property type="entry name" value="PROKAR_LIPOPROTEIN"/>
    <property type="match status" value="1"/>
</dbReference>
<dbReference type="InterPro" id="IPR006059">
    <property type="entry name" value="SBP"/>
</dbReference>